<keyword evidence="2 4" id="KW-0238">DNA-binding</keyword>
<dbReference type="Pfam" id="PF13102">
    <property type="entry name" value="Phage_int_SAM_5"/>
    <property type="match status" value="1"/>
</dbReference>
<dbReference type="RefSeq" id="WP_013656199.1">
    <property type="nucleotide sequence ID" value="NC_015275.1"/>
</dbReference>
<dbReference type="HOGENOM" id="CLU_027562_9_2_9"/>
<dbReference type="CDD" id="cd00397">
    <property type="entry name" value="DNA_BRE_C"/>
    <property type="match status" value="1"/>
</dbReference>
<evidence type="ECO:0000259" key="5">
    <source>
        <dbReference type="PROSITE" id="PS51898"/>
    </source>
</evidence>
<dbReference type="PROSITE" id="PS51900">
    <property type="entry name" value="CB"/>
    <property type="match status" value="1"/>
</dbReference>
<evidence type="ECO:0000259" key="6">
    <source>
        <dbReference type="PROSITE" id="PS51900"/>
    </source>
</evidence>
<keyword evidence="8" id="KW-1185">Reference proteome</keyword>
<dbReference type="InterPro" id="IPR013762">
    <property type="entry name" value="Integrase-like_cat_sf"/>
</dbReference>
<organism evidence="7 8">
    <name type="scientific">Cellulosilyticum lentocellum (strain ATCC 49066 / DSM 5427 / NCIMB 11756 / RHM5)</name>
    <name type="common">Clostridium lentocellum</name>
    <dbReference type="NCBI Taxonomy" id="642492"/>
    <lineage>
        <taxon>Bacteria</taxon>
        <taxon>Bacillati</taxon>
        <taxon>Bacillota</taxon>
        <taxon>Clostridia</taxon>
        <taxon>Lachnospirales</taxon>
        <taxon>Cellulosilyticaceae</taxon>
        <taxon>Cellulosilyticum</taxon>
    </lineage>
</organism>
<evidence type="ECO:0000256" key="2">
    <source>
        <dbReference type="ARBA" id="ARBA00023125"/>
    </source>
</evidence>
<dbReference type="PROSITE" id="PS51898">
    <property type="entry name" value="TYR_RECOMBINASE"/>
    <property type="match status" value="1"/>
</dbReference>
<dbReference type="Proteomes" id="UP000008467">
    <property type="component" value="Chromosome"/>
</dbReference>
<feature type="domain" description="Core-binding (CB)" evidence="6">
    <location>
        <begin position="14"/>
        <end position="95"/>
    </location>
</feature>
<dbReference type="GO" id="GO:0006310">
    <property type="term" value="P:DNA recombination"/>
    <property type="evidence" value="ECO:0007669"/>
    <property type="project" value="UniProtKB-KW"/>
</dbReference>
<evidence type="ECO:0000256" key="4">
    <source>
        <dbReference type="PROSITE-ProRule" id="PRU01248"/>
    </source>
</evidence>
<proteinExistence type="inferred from homology"/>
<evidence type="ECO:0000313" key="7">
    <source>
        <dbReference type="EMBL" id="ADZ82900.1"/>
    </source>
</evidence>
<dbReference type="eggNOG" id="COG4974">
    <property type="taxonomic scope" value="Bacteria"/>
</dbReference>
<dbReference type="InterPro" id="IPR044068">
    <property type="entry name" value="CB"/>
</dbReference>
<keyword evidence="3" id="KW-0233">DNA recombination</keyword>
<dbReference type="PANTHER" id="PTHR30349:SF64">
    <property type="entry name" value="PROPHAGE INTEGRASE INTD-RELATED"/>
    <property type="match status" value="1"/>
</dbReference>
<gene>
    <name evidence="7" type="ordered locus">Clole_1171</name>
</gene>
<dbReference type="KEGG" id="cle:Clole_1171"/>
<dbReference type="InterPro" id="IPR010998">
    <property type="entry name" value="Integrase_recombinase_N"/>
</dbReference>
<evidence type="ECO:0000256" key="3">
    <source>
        <dbReference type="ARBA" id="ARBA00023172"/>
    </source>
</evidence>
<evidence type="ECO:0000313" key="8">
    <source>
        <dbReference type="Proteomes" id="UP000008467"/>
    </source>
</evidence>
<comment type="similarity">
    <text evidence="1">Belongs to the 'phage' integrase family.</text>
</comment>
<dbReference type="InterPro" id="IPR050090">
    <property type="entry name" value="Tyrosine_recombinase_XerCD"/>
</dbReference>
<protein>
    <submittedName>
        <fullName evidence="7">Integrase family protein</fullName>
    </submittedName>
</protein>
<dbReference type="Gene3D" id="1.10.443.10">
    <property type="entry name" value="Intergrase catalytic core"/>
    <property type="match status" value="1"/>
</dbReference>
<dbReference type="AlphaFoldDB" id="F2JSR6"/>
<dbReference type="InterPro" id="IPR011010">
    <property type="entry name" value="DNA_brk_join_enz"/>
</dbReference>
<dbReference type="Pfam" id="PF00589">
    <property type="entry name" value="Phage_integrase"/>
    <property type="match status" value="1"/>
</dbReference>
<feature type="domain" description="Tyr recombinase" evidence="5">
    <location>
        <begin position="113"/>
        <end position="302"/>
    </location>
</feature>
<dbReference type="Gene3D" id="1.10.150.130">
    <property type="match status" value="1"/>
</dbReference>
<dbReference type="SUPFAM" id="SSF56349">
    <property type="entry name" value="DNA breaking-rejoining enzymes"/>
    <property type="match status" value="1"/>
</dbReference>
<dbReference type="STRING" id="642492.Clole_1171"/>
<dbReference type="InterPro" id="IPR002104">
    <property type="entry name" value="Integrase_catalytic"/>
</dbReference>
<evidence type="ECO:0000256" key="1">
    <source>
        <dbReference type="ARBA" id="ARBA00008857"/>
    </source>
</evidence>
<accession>F2JSR6</accession>
<name>F2JSR6_CELLD</name>
<dbReference type="EMBL" id="CP002582">
    <property type="protein sequence ID" value="ADZ82900.1"/>
    <property type="molecule type" value="Genomic_DNA"/>
</dbReference>
<dbReference type="InterPro" id="IPR025269">
    <property type="entry name" value="SAM-like_dom"/>
</dbReference>
<reference evidence="7 8" key="1">
    <citation type="journal article" date="2011" name="J. Bacteriol.">
        <title>Complete genome sequence of the cellulose-degrading bacterium Cellulosilyticum lentocellum.</title>
        <authorList>
            <consortium name="US DOE Joint Genome Institute"/>
            <person name="Miller D.A."/>
            <person name="Suen G."/>
            <person name="Bruce D."/>
            <person name="Copeland A."/>
            <person name="Cheng J.F."/>
            <person name="Detter C."/>
            <person name="Goodwin L.A."/>
            <person name="Han C.S."/>
            <person name="Hauser L.J."/>
            <person name="Land M.L."/>
            <person name="Lapidus A."/>
            <person name="Lucas S."/>
            <person name="Meincke L."/>
            <person name="Pitluck S."/>
            <person name="Tapia R."/>
            <person name="Teshima H."/>
            <person name="Woyke T."/>
            <person name="Fox B.G."/>
            <person name="Angert E.R."/>
            <person name="Currie C.R."/>
        </authorList>
    </citation>
    <scope>NUCLEOTIDE SEQUENCE [LARGE SCALE GENOMIC DNA]</scope>
    <source>
        <strain evidence="8">ATCC 49066 / DSM 5427 / NCIMB 11756 / RHM5</strain>
    </source>
</reference>
<dbReference type="GO" id="GO:0003677">
    <property type="term" value="F:DNA binding"/>
    <property type="evidence" value="ECO:0007669"/>
    <property type="project" value="UniProtKB-UniRule"/>
</dbReference>
<sequence length="311" mass="36707">MGKRIQMTKNDGVKTLKELYDDFEKNCRIRNLSSETIKYYQNCYHILCNYKPEVYLDEINNEFVRDYILYLQQTMKPTSVNCQLRGLRSICNHAFDLGLMPKLIIKQLKYDKEVRETYTEEQIKKLIKKPNLKKCGFVEYRNWVIVSWFIATGNRIGTVLEIKIKDVDLANQLVVLRHNKNRNQNIIPLCSSICKILSEYLQYRKGEADDYLFCAMDGSRLSKRSLQCSIQKYNRDRGVSIASCHAFRRYFAKQCVLNGVDIFTLQKLGNWKSLDVVKNYINIYATDIKNYDSFNPFQTLYSDNNRLKMTK</sequence>
<dbReference type="PANTHER" id="PTHR30349">
    <property type="entry name" value="PHAGE INTEGRASE-RELATED"/>
    <property type="match status" value="1"/>
</dbReference>
<dbReference type="GO" id="GO:0015074">
    <property type="term" value="P:DNA integration"/>
    <property type="evidence" value="ECO:0007669"/>
    <property type="project" value="InterPro"/>
</dbReference>